<feature type="active site" description="Nucleophile" evidence="8">
    <location>
        <position position="34"/>
    </location>
</feature>
<dbReference type="Gene3D" id="3.40.30.10">
    <property type="entry name" value="Glutaredoxin"/>
    <property type="match status" value="1"/>
</dbReference>
<evidence type="ECO:0000256" key="1">
    <source>
        <dbReference type="ARBA" id="ARBA00008987"/>
    </source>
</evidence>
<dbReference type="Proteomes" id="UP000001494">
    <property type="component" value="Chromosome"/>
</dbReference>
<accession>A0A0H3FWE2</accession>
<dbReference type="InterPro" id="IPR013766">
    <property type="entry name" value="Thioredoxin_domain"/>
</dbReference>
<gene>
    <name evidence="11" type="ordered locus">Zmob_0223</name>
</gene>
<evidence type="ECO:0000313" key="11">
    <source>
        <dbReference type="EMBL" id="AEH62075.1"/>
    </source>
</evidence>
<dbReference type="AlphaFoldDB" id="A0A0H3FWE2"/>
<dbReference type="eggNOG" id="COG3118">
    <property type="taxonomic scope" value="Bacteria"/>
</dbReference>
<dbReference type="GO" id="GO:0015035">
    <property type="term" value="F:protein-disulfide reductase activity"/>
    <property type="evidence" value="ECO:0007669"/>
    <property type="project" value="UniProtKB-UniRule"/>
</dbReference>
<dbReference type="KEGG" id="zmm:Zmob_0223"/>
<dbReference type="PANTHER" id="PTHR45663">
    <property type="entry name" value="GEO12009P1"/>
    <property type="match status" value="1"/>
</dbReference>
<feature type="disulfide bond" description="Redox-active" evidence="9">
    <location>
        <begin position="31"/>
        <end position="34"/>
    </location>
</feature>
<proteinExistence type="inferred from homology"/>
<dbReference type="InterPro" id="IPR036249">
    <property type="entry name" value="Thioredoxin-like_sf"/>
</dbReference>
<evidence type="ECO:0000256" key="9">
    <source>
        <dbReference type="PIRSR" id="PIRSR000077-4"/>
    </source>
</evidence>
<dbReference type="GO" id="GO:0005829">
    <property type="term" value="C:cytosol"/>
    <property type="evidence" value="ECO:0007669"/>
    <property type="project" value="TreeGrafter"/>
</dbReference>
<dbReference type="EMBL" id="CP002850">
    <property type="protein sequence ID" value="AEH62075.1"/>
    <property type="molecule type" value="Genomic_DNA"/>
</dbReference>
<feature type="domain" description="Thioredoxin" evidence="10">
    <location>
        <begin position="1"/>
        <end position="106"/>
    </location>
</feature>
<keyword evidence="3" id="KW-0249">Electron transport</keyword>
<evidence type="ECO:0000256" key="2">
    <source>
        <dbReference type="ARBA" id="ARBA00022448"/>
    </source>
</evidence>
<keyword evidence="4 9" id="KW-1015">Disulfide bond</keyword>
<feature type="site" description="Contributes to redox potential value" evidence="8">
    <location>
        <position position="33"/>
    </location>
</feature>
<dbReference type="PRINTS" id="PR00421">
    <property type="entry name" value="THIOREDOXIN"/>
</dbReference>
<feature type="active site" description="Nucleophile" evidence="8">
    <location>
        <position position="31"/>
    </location>
</feature>
<dbReference type="InterPro" id="IPR017937">
    <property type="entry name" value="Thioredoxin_CS"/>
</dbReference>
<dbReference type="PROSITE" id="PS00194">
    <property type="entry name" value="THIOREDOXIN_1"/>
    <property type="match status" value="1"/>
</dbReference>
<evidence type="ECO:0000259" key="10">
    <source>
        <dbReference type="PROSITE" id="PS51352"/>
    </source>
</evidence>
<name>A0A0H3FWE2_ZYMMA</name>
<evidence type="ECO:0000256" key="4">
    <source>
        <dbReference type="ARBA" id="ARBA00023157"/>
    </source>
</evidence>
<dbReference type="OrthoDB" id="9790390at2"/>
<feature type="site" description="Deprotonates C-terminal active site Cys" evidence="8">
    <location>
        <position position="25"/>
    </location>
</feature>
<dbReference type="FunFam" id="3.40.30.10:FF:000001">
    <property type="entry name" value="Thioredoxin"/>
    <property type="match status" value="1"/>
</dbReference>
<protein>
    <recommendedName>
        <fullName evidence="6 7">Thioredoxin</fullName>
    </recommendedName>
</protein>
<reference evidence="11 12" key="1">
    <citation type="journal article" date="2011" name="J. Bacteriol.">
        <title>Genome sequence of the ethanol-producing Zymomonas mobilis subsp. mobilis lectotype strain ATCC 10988.</title>
        <authorList>
            <person name="Pappas K.M."/>
            <person name="Kouvelis V.N."/>
            <person name="Saunders E."/>
            <person name="Brettin T.S."/>
            <person name="Bruce D."/>
            <person name="Detter C."/>
            <person name="Balakireva M."/>
            <person name="Han C.S."/>
            <person name="Savvakis G."/>
            <person name="Kyrpides N.C."/>
            <person name="Typas M.A."/>
        </authorList>
    </citation>
    <scope>NUCLEOTIDE SEQUENCE [LARGE SCALE GENOMIC DNA]</scope>
    <source>
        <strain evidence="12">ATCC 10988 / DSM 424 / CCUG 17860 / LMG 404 / NCIMB 8938 / NRRL B-806 / ZM1</strain>
    </source>
</reference>
<evidence type="ECO:0000256" key="8">
    <source>
        <dbReference type="PIRSR" id="PIRSR000077-1"/>
    </source>
</evidence>
<evidence type="ECO:0000256" key="5">
    <source>
        <dbReference type="ARBA" id="ARBA00023284"/>
    </source>
</evidence>
<feature type="site" description="Contributes to redox potential value" evidence="8">
    <location>
        <position position="32"/>
    </location>
</feature>
<evidence type="ECO:0000256" key="7">
    <source>
        <dbReference type="PIRNR" id="PIRNR000077"/>
    </source>
</evidence>
<dbReference type="CDD" id="cd02947">
    <property type="entry name" value="TRX_family"/>
    <property type="match status" value="1"/>
</dbReference>
<organism evidence="11 12">
    <name type="scientific">Zymomonas mobilis subsp. mobilis (strain ATCC 10988 / DSM 424 / LMG 404 / NCIMB 8938 / NRRL B-806 / ZM1)</name>
    <dbReference type="NCBI Taxonomy" id="555217"/>
    <lineage>
        <taxon>Bacteria</taxon>
        <taxon>Pseudomonadati</taxon>
        <taxon>Pseudomonadota</taxon>
        <taxon>Alphaproteobacteria</taxon>
        <taxon>Sphingomonadales</taxon>
        <taxon>Zymomonadaceae</taxon>
        <taxon>Zymomonas</taxon>
    </lineage>
</organism>
<dbReference type="HOGENOM" id="CLU_090389_10_2_5"/>
<dbReference type="PIRSF" id="PIRSF000077">
    <property type="entry name" value="Thioredoxin"/>
    <property type="match status" value="1"/>
</dbReference>
<dbReference type="SUPFAM" id="SSF52833">
    <property type="entry name" value="Thioredoxin-like"/>
    <property type="match status" value="1"/>
</dbReference>
<keyword evidence="2" id="KW-0813">Transport</keyword>
<dbReference type="PROSITE" id="PS51352">
    <property type="entry name" value="THIOREDOXIN_2"/>
    <property type="match status" value="1"/>
</dbReference>
<evidence type="ECO:0000256" key="3">
    <source>
        <dbReference type="ARBA" id="ARBA00022982"/>
    </source>
</evidence>
<dbReference type="GO" id="GO:0045454">
    <property type="term" value="P:cell redox homeostasis"/>
    <property type="evidence" value="ECO:0007669"/>
    <property type="project" value="TreeGrafter"/>
</dbReference>
<dbReference type="InterPro" id="IPR005746">
    <property type="entry name" value="Thioredoxin"/>
</dbReference>
<evidence type="ECO:0000313" key="12">
    <source>
        <dbReference type="Proteomes" id="UP000001494"/>
    </source>
</evidence>
<dbReference type="NCBIfam" id="TIGR01068">
    <property type="entry name" value="thioredoxin"/>
    <property type="match status" value="1"/>
</dbReference>
<dbReference type="RefSeq" id="WP_014500394.1">
    <property type="nucleotide sequence ID" value="NC_017262.1"/>
</dbReference>
<evidence type="ECO:0000256" key="6">
    <source>
        <dbReference type="NCBIfam" id="TIGR01068"/>
    </source>
</evidence>
<dbReference type="Pfam" id="PF00085">
    <property type="entry name" value="Thioredoxin"/>
    <property type="match status" value="1"/>
</dbReference>
<comment type="similarity">
    <text evidence="1 7">Belongs to the thioredoxin family.</text>
</comment>
<keyword evidence="5 9" id="KW-0676">Redox-active center</keyword>
<sequence>MSVINVTDASFEADVLKSPVPVVVDFWAEWCGPCRQIAPALGEIASELEGKMTLAKVEVDNNIETASRFGIRNIPTLLLFKNGEIVATRTGGAPKSQLKSWIESSL</sequence>
<dbReference type="PANTHER" id="PTHR45663:SF11">
    <property type="entry name" value="GEO12009P1"/>
    <property type="match status" value="1"/>
</dbReference>